<name>A0A1V4T278_9GAMM</name>
<dbReference type="EMBL" id="MTSM01000090">
    <property type="protein sequence ID" value="OPX54040.1"/>
    <property type="molecule type" value="Genomic_DNA"/>
</dbReference>
<organism evidence="2 3">
    <name type="scientific">Oceanospirillum multiglobuliferum</name>
    <dbReference type="NCBI Taxonomy" id="64969"/>
    <lineage>
        <taxon>Bacteria</taxon>
        <taxon>Pseudomonadati</taxon>
        <taxon>Pseudomonadota</taxon>
        <taxon>Gammaproteobacteria</taxon>
        <taxon>Oceanospirillales</taxon>
        <taxon>Oceanospirillaceae</taxon>
        <taxon>Oceanospirillum</taxon>
    </lineage>
</organism>
<dbReference type="CDD" id="cd00093">
    <property type="entry name" value="HTH_XRE"/>
    <property type="match status" value="1"/>
</dbReference>
<sequence length="106" mass="11951">MTDTLDWRTLLDEATSKNSQREVAERLGYSHTTLNLITNGKYGGKTDKFAARVIEVYGVVDCPHLKTKILLSQCRTTAHGKAPTHNPTKMAHWRACQRCPHKGDEE</sequence>
<comment type="caution">
    <text evidence="2">The sequence shown here is derived from an EMBL/GenBank/DDBJ whole genome shotgun (WGS) entry which is preliminary data.</text>
</comment>
<accession>A0A1V4T278</accession>
<dbReference type="Gene3D" id="1.10.260.40">
    <property type="entry name" value="lambda repressor-like DNA-binding domains"/>
    <property type="match status" value="1"/>
</dbReference>
<dbReference type="Proteomes" id="UP000191418">
    <property type="component" value="Unassembled WGS sequence"/>
</dbReference>
<gene>
    <name evidence="2" type="ORF">BTE48_16320</name>
</gene>
<dbReference type="AlphaFoldDB" id="A0A1V4T278"/>
<dbReference type="GO" id="GO:0003677">
    <property type="term" value="F:DNA binding"/>
    <property type="evidence" value="ECO:0007669"/>
    <property type="project" value="InterPro"/>
</dbReference>
<proteinExistence type="predicted"/>
<dbReference type="RefSeq" id="WP_080051916.1">
    <property type="nucleotide sequence ID" value="NZ_MTSM01000090.1"/>
</dbReference>
<keyword evidence="3" id="KW-1185">Reference proteome</keyword>
<evidence type="ECO:0000259" key="1">
    <source>
        <dbReference type="PROSITE" id="PS50943"/>
    </source>
</evidence>
<dbReference type="InterPro" id="IPR010982">
    <property type="entry name" value="Lambda_DNA-bd_dom_sf"/>
</dbReference>
<evidence type="ECO:0000313" key="3">
    <source>
        <dbReference type="Proteomes" id="UP000191418"/>
    </source>
</evidence>
<reference evidence="2 3" key="1">
    <citation type="submission" date="2017-01" db="EMBL/GenBank/DDBJ databases">
        <title>Genome Sequencing of a Marine Spirillum, Oceanospirillum multiglobuliferum ATCC 33336, from Japan.</title>
        <authorList>
            <person name="Carney J.G."/>
            <person name="Trachtenberg A.M."/>
            <person name="Rheaume B.A."/>
            <person name="Linnane J.D."/>
            <person name="Pitts N.L."/>
            <person name="Mykles D.L."/>
            <person name="Maclea K.S."/>
        </authorList>
    </citation>
    <scope>NUCLEOTIDE SEQUENCE [LARGE SCALE GENOMIC DNA]</scope>
    <source>
        <strain evidence="2 3">ATCC 33336</strain>
    </source>
</reference>
<dbReference type="InterPro" id="IPR001387">
    <property type="entry name" value="Cro/C1-type_HTH"/>
</dbReference>
<dbReference type="PROSITE" id="PS50943">
    <property type="entry name" value="HTH_CROC1"/>
    <property type="match status" value="1"/>
</dbReference>
<protein>
    <recommendedName>
        <fullName evidence="1">HTH cro/C1-type domain-containing protein</fullName>
    </recommendedName>
</protein>
<feature type="domain" description="HTH cro/C1-type" evidence="1">
    <location>
        <begin position="19"/>
        <end position="65"/>
    </location>
</feature>
<evidence type="ECO:0000313" key="2">
    <source>
        <dbReference type="EMBL" id="OPX54040.1"/>
    </source>
</evidence>
<dbReference type="SUPFAM" id="SSF47413">
    <property type="entry name" value="lambda repressor-like DNA-binding domains"/>
    <property type="match status" value="1"/>
</dbReference>